<sequence length="146" mass="14426">MSAAAAGDAVPLPPGVPPTADALRATSCSLVGGCSADTPLVPEGDLPGLLAAVPAWTLAVDFVNRVVPIAEAEGHHPDLHITNWRDVEVVLSTHAIGGLSLSDFVVAVKLDSLPVTYSPQWLKKQQAAGAAVPGAAAAPAGGGGGG</sequence>
<protein>
    <recommendedName>
        <fullName evidence="3">4a-hydroxytetrahydrobiopterin dehydratase</fullName>
        <ecNumber evidence="3">4.2.1.96</ecNumber>
    </recommendedName>
    <alternativeName>
        <fullName evidence="5">4-alpha-hydroxy-tetrahydropterin dehydratase</fullName>
    </alternativeName>
</protein>
<evidence type="ECO:0000313" key="7">
    <source>
        <dbReference type="Proteomes" id="UP000247498"/>
    </source>
</evidence>
<name>A0A2V0P7P2_9CHLO</name>
<comment type="similarity">
    <text evidence="2">Belongs to the pterin-4-alpha-carbinolamine dehydratase family.</text>
</comment>
<dbReference type="AlphaFoldDB" id="A0A2V0P7P2"/>
<evidence type="ECO:0000256" key="5">
    <source>
        <dbReference type="ARBA" id="ARBA00030497"/>
    </source>
</evidence>
<comment type="caution">
    <text evidence="6">The sequence shown here is derived from an EMBL/GenBank/DDBJ whole genome shotgun (WGS) entry which is preliminary data.</text>
</comment>
<dbReference type="EC" id="4.2.1.96" evidence="3"/>
<proteinExistence type="inferred from homology"/>
<dbReference type="InterPro" id="IPR001533">
    <property type="entry name" value="Pterin_deHydtase"/>
</dbReference>
<comment type="catalytic activity">
    <reaction evidence="1">
        <text>(4aS,6R)-4a-hydroxy-L-erythro-5,6,7,8-tetrahydrobiopterin = (6R)-L-erythro-6,7-dihydrobiopterin + H2O</text>
        <dbReference type="Rhea" id="RHEA:11920"/>
        <dbReference type="ChEBI" id="CHEBI:15377"/>
        <dbReference type="ChEBI" id="CHEBI:15642"/>
        <dbReference type="ChEBI" id="CHEBI:43120"/>
        <dbReference type="EC" id="4.2.1.96"/>
    </reaction>
</comment>
<evidence type="ECO:0000256" key="1">
    <source>
        <dbReference type="ARBA" id="ARBA00001554"/>
    </source>
</evidence>
<dbReference type="OrthoDB" id="277398at2759"/>
<dbReference type="Proteomes" id="UP000247498">
    <property type="component" value="Unassembled WGS sequence"/>
</dbReference>
<dbReference type="EMBL" id="BDRX01000071">
    <property type="protein sequence ID" value="GBF95856.1"/>
    <property type="molecule type" value="Genomic_DNA"/>
</dbReference>
<dbReference type="InterPro" id="IPR036428">
    <property type="entry name" value="PCD_sf"/>
</dbReference>
<organism evidence="6 7">
    <name type="scientific">Raphidocelis subcapitata</name>
    <dbReference type="NCBI Taxonomy" id="307507"/>
    <lineage>
        <taxon>Eukaryota</taxon>
        <taxon>Viridiplantae</taxon>
        <taxon>Chlorophyta</taxon>
        <taxon>core chlorophytes</taxon>
        <taxon>Chlorophyceae</taxon>
        <taxon>CS clade</taxon>
        <taxon>Sphaeropleales</taxon>
        <taxon>Selenastraceae</taxon>
        <taxon>Raphidocelis</taxon>
    </lineage>
</organism>
<dbReference type="PANTHER" id="PTHR12599:SF0">
    <property type="entry name" value="PTERIN-4-ALPHA-CARBINOLAMINE DEHYDRATASE"/>
    <property type="match status" value="1"/>
</dbReference>
<dbReference type="STRING" id="307507.A0A2V0P7P2"/>
<dbReference type="InParanoid" id="A0A2V0P7P2"/>
<dbReference type="PANTHER" id="PTHR12599">
    <property type="entry name" value="PTERIN-4-ALPHA-CARBINOLAMINE DEHYDRATASE"/>
    <property type="match status" value="1"/>
</dbReference>
<gene>
    <name evidence="6" type="ORF">Rsub_08447</name>
</gene>
<evidence type="ECO:0000256" key="4">
    <source>
        <dbReference type="ARBA" id="ARBA00023239"/>
    </source>
</evidence>
<keyword evidence="4" id="KW-0456">Lyase</keyword>
<dbReference type="SUPFAM" id="SSF55248">
    <property type="entry name" value="PCD-like"/>
    <property type="match status" value="1"/>
</dbReference>
<keyword evidence="7" id="KW-1185">Reference proteome</keyword>
<dbReference type="GO" id="GO:0006729">
    <property type="term" value="P:tetrahydrobiopterin biosynthetic process"/>
    <property type="evidence" value="ECO:0007669"/>
    <property type="project" value="InterPro"/>
</dbReference>
<dbReference type="Pfam" id="PF01329">
    <property type="entry name" value="Pterin_4a"/>
    <property type="match status" value="1"/>
</dbReference>
<dbReference type="Gene3D" id="3.30.1360.20">
    <property type="entry name" value="Transcriptional coactivator/pterin dehydratase"/>
    <property type="match status" value="1"/>
</dbReference>
<reference evidence="6 7" key="1">
    <citation type="journal article" date="2018" name="Sci. Rep.">
        <title>Raphidocelis subcapitata (=Pseudokirchneriella subcapitata) provides an insight into genome evolution and environmental adaptations in the Sphaeropleales.</title>
        <authorList>
            <person name="Suzuki S."/>
            <person name="Yamaguchi H."/>
            <person name="Nakajima N."/>
            <person name="Kawachi M."/>
        </authorList>
    </citation>
    <scope>NUCLEOTIDE SEQUENCE [LARGE SCALE GENOMIC DNA]</scope>
    <source>
        <strain evidence="6 7">NIES-35</strain>
    </source>
</reference>
<evidence type="ECO:0000313" key="6">
    <source>
        <dbReference type="EMBL" id="GBF95856.1"/>
    </source>
</evidence>
<evidence type="ECO:0000256" key="2">
    <source>
        <dbReference type="ARBA" id="ARBA00006472"/>
    </source>
</evidence>
<dbReference type="GO" id="GO:0008124">
    <property type="term" value="F:4-alpha-hydroxytetrahydrobiopterin dehydratase activity"/>
    <property type="evidence" value="ECO:0007669"/>
    <property type="project" value="UniProtKB-EC"/>
</dbReference>
<accession>A0A2V0P7P2</accession>
<evidence type="ECO:0000256" key="3">
    <source>
        <dbReference type="ARBA" id="ARBA00013252"/>
    </source>
</evidence>